<dbReference type="RefSeq" id="WP_030021918.1">
    <property type="nucleotide sequence ID" value="NZ_BHZD01000001.1"/>
</dbReference>
<keyword evidence="2" id="KW-0732">Signal</keyword>
<reference evidence="3 4" key="1">
    <citation type="submission" date="2018-11" db="EMBL/GenBank/DDBJ databases">
        <title>Whole genome sequence of Streptomyces paromomycinus NBRC 15454(T).</title>
        <authorList>
            <person name="Komaki H."/>
            <person name="Tamura T."/>
        </authorList>
    </citation>
    <scope>NUCLEOTIDE SEQUENCE [LARGE SCALE GENOMIC DNA]</scope>
    <source>
        <strain evidence="3 4">NBRC 15454</strain>
    </source>
</reference>
<evidence type="ECO:0000313" key="4">
    <source>
        <dbReference type="Proteomes" id="UP000286746"/>
    </source>
</evidence>
<evidence type="ECO:0000256" key="2">
    <source>
        <dbReference type="SAM" id="SignalP"/>
    </source>
</evidence>
<feature type="signal peptide" evidence="2">
    <location>
        <begin position="1"/>
        <end position="27"/>
    </location>
</feature>
<comment type="caution">
    <text evidence="3">The sequence shown here is derived from an EMBL/GenBank/DDBJ whole genome shotgun (WGS) entry which is preliminary data.</text>
</comment>
<evidence type="ECO:0008006" key="5">
    <source>
        <dbReference type="Google" id="ProtNLM"/>
    </source>
</evidence>
<evidence type="ECO:0000256" key="1">
    <source>
        <dbReference type="SAM" id="MobiDB-lite"/>
    </source>
</evidence>
<feature type="region of interest" description="Disordered" evidence="1">
    <location>
        <begin position="28"/>
        <end position="73"/>
    </location>
</feature>
<organism evidence="3 4">
    <name type="scientific">Streptomyces paromomycinus</name>
    <name type="common">Streptomyces rimosus subsp. paromomycinus</name>
    <dbReference type="NCBI Taxonomy" id="92743"/>
    <lineage>
        <taxon>Bacteria</taxon>
        <taxon>Bacillati</taxon>
        <taxon>Actinomycetota</taxon>
        <taxon>Actinomycetes</taxon>
        <taxon>Kitasatosporales</taxon>
        <taxon>Streptomycetaceae</taxon>
        <taxon>Streptomyces</taxon>
    </lineage>
</organism>
<gene>
    <name evidence="3" type="ORF">GKJPGBOP_04777</name>
</gene>
<dbReference type="Proteomes" id="UP000286746">
    <property type="component" value="Unassembled WGS sequence"/>
</dbReference>
<sequence length="73" mass="7681">MSCIKRTLVTLAFATAVTGAAAVPALADNHRPTPVTSSVTGDNHRPISADRSVAPDNHRPDADIMAPLDNHRP</sequence>
<protein>
    <recommendedName>
        <fullName evidence="5">Secreted protein</fullName>
    </recommendedName>
</protein>
<name>A0A401W6S7_STREY</name>
<accession>A0A401W6S7</accession>
<dbReference type="AlphaFoldDB" id="A0A401W6S7"/>
<proteinExistence type="predicted"/>
<feature type="chain" id="PRO_5019507473" description="Secreted protein" evidence="2">
    <location>
        <begin position="28"/>
        <end position="73"/>
    </location>
</feature>
<dbReference type="EMBL" id="BHZD01000001">
    <property type="protein sequence ID" value="GCD45057.1"/>
    <property type="molecule type" value="Genomic_DNA"/>
</dbReference>
<keyword evidence="4" id="KW-1185">Reference proteome</keyword>
<evidence type="ECO:0000313" key="3">
    <source>
        <dbReference type="EMBL" id="GCD45057.1"/>
    </source>
</evidence>